<dbReference type="InParanoid" id="A0A401GMY0"/>
<dbReference type="RefSeq" id="XP_027614479.1">
    <property type="nucleotide sequence ID" value="XM_027758678.1"/>
</dbReference>
<accession>A0A401GMY0</accession>
<evidence type="ECO:0008006" key="4">
    <source>
        <dbReference type="Google" id="ProtNLM"/>
    </source>
</evidence>
<dbReference type="AlphaFoldDB" id="A0A401GMY0"/>
<protein>
    <recommendedName>
        <fullName evidence="4">FAD/NAD(P)-binding domain-containing protein</fullName>
    </recommendedName>
</protein>
<evidence type="ECO:0000313" key="3">
    <source>
        <dbReference type="Proteomes" id="UP000287166"/>
    </source>
</evidence>
<proteinExistence type="predicted"/>
<sequence length="248" mass="27541">MSVPAFLALICVLRHLQPTLTDDERRNLLHFSIVRTRLRGGALQGRMYVKEEAADVDKDAKTRSLLTDQHLNVRMKDTGALNPDVWAIGDAAFINGALPHSVVIFTPVASQNARYTARRLNAPALHPGAAPFRFRDAGSLAYRGGCEALYDRSRAPRACQYPGTCASSSSGYETEARRSSRRCSYSASGYPTYLTRDVVLEVIDIRLGVTRFIQFVIRPPIVDVAIIYFIARERAAPMVLSRQVPFLV</sequence>
<gene>
    <name evidence="2" type="ORF">SCP_0506210</name>
</gene>
<name>A0A401GMY0_9APHY</name>
<keyword evidence="1" id="KW-0732">Signal</keyword>
<dbReference type="STRING" id="139825.A0A401GMY0"/>
<dbReference type="Gene3D" id="3.50.50.100">
    <property type="match status" value="1"/>
</dbReference>
<keyword evidence="3" id="KW-1185">Reference proteome</keyword>
<feature type="signal peptide" evidence="1">
    <location>
        <begin position="1"/>
        <end position="21"/>
    </location>
</feature>
<dbReference type="GeneID" id="38780483"/>
<dbReference type="OrthoDB" id="9992747at2759"/>
<feature type="chain" id="PRO_5019404814" description="FAD/NAD(P)-binding domain-containing protein" evidence="1">
    <location>
        <begin position="22"/>
        <end position="248"/>
    </location>
</feature>
<evidence type="ECO:0000313" key="2">
    <source>
        <dbReference type="EMBL" id="GBE83566.1"/>
    </source>
</evidence>
<comment type="caution">
    <text evidence="2">The sequence shown here is derived from an EMBL/GenBank/DDBJ whole genome shotgun (WGS) entry which is preliminary data.</text>
</comment>
<reference evidence="2 3" key="1">
    <citation type="journal article" date="2018" name="Sci. Rep.">
        <title>Genome sequence of the cauliflower mushroom Sparassis crispa (Hanabiratake) and its association with beneficial usage.</title>
        <authorList>
            <person name="Kiyama R."/>
            <person name="Furutani Y."/>
            <person name="Kawaguchi K."/>
            <person name="Nakanishi T."/>
        </authorList>
    </citation>
    <scope>NUCLEOTIDE SEQUENCE [LARGE SCALE GENOMIC DNA]</scope>
</reference>
<evidence type="ECO:0000256" key="1">
    <source>
        <dbReference type="SAM" id="SignalP"/>
    </source>
</evidence>
<dbReference type="Proteomes" id="UP000287166">
    <property type="component" value="Unassembled WGS sequence"/>
</dbReference>
<organism evidence="2 3">
    <name type="scientific">Sparassis crispa</name>
    <dbReference type="NCBI Taxonomy" id="139825"/>
    <lineage>
        <taxon>Eukaryota</taxon>
        <taxon>Fungi</taxon>
        <taxon>Dikarya</taxon>
        <taxon>Basidiomycota</taxon>
        <taxon>Agaricomycotina</taxon>
        <taxon>Agaricomycetes</taxon>
        <taxon>Polyporales</taxon>
        <taxon>Sparassidaceae</taxon>
        <taxon>Sparassis</taxon>
    </lineage>
</organism>
<dbReference type="EMBL" id="BFAD01000005">
    <property type="protein sequence ID" value="GBE83566.1"/>
    <property type="molecule type" value="Genomic_DNA"/>
</dbReference>